<feature type="compositionally biased region" description="Polar residues" evidence="1">
    <location>
        <begin position="198"/>
        <end position="208"/>
    </location>
</feature>
<evidence type="ECO:0000313" key="3">
    <source>
        <dbReference type="WBParaSite" id="Gr19_v10_g4353.t1"/>
    </source>
</evidence>
<keyword evidence="2" id="KW-1185">Reference proteome</keyword>
<evidence type="ECO:0000313" key="2">
    <source>
        <dbReference type="Proteomes" id="UP000887572"/>
    </source>
</evidence>
<proteinExistence type="predicted"/>
<evidence type="ECO:0000256" key="1">
    <source>
        <dbReference type="SAM" id="MobiDB-lite"/>
    </source>
</evidence>
<feature type="region of interest" description="Disordered" evidence="1">
    <location>
        <begin position="90"/>
        <end position="141"/>
    </location>
</feature>
<feature type="compositionally biased region" description="Basic and acidic residues" evidence="1">
    <location>
        <begin position="44"/>
        <end position="53"/>
    </location>
</feature>
<dbReference type="WBParaSite" id="Gr19_v10_g4353.t1">
    <property type="protein sequence ID" value="Gr19_v10_g4353.t1"/>
    <property type="gene ID" value="Gr19_v10_g4353"/>
</dbReference>
<feature type="compositionally biased region" description="Low complexity" evidence="1">
    <location>
        <begin position="120"/>
        <end position="134"/>
    </location>
</feature>
<accession>A0A914HSY1</accession>
<dbReference type="AlphaFoldDB" id="A0A914HSY1"/>
<protein>
    <submittedName>
        <fullName evidence="3">Uncharacterized protein</fullName>
    </submittedName>
</protein>
<organism evidence="2 3">
    <name type="scientific">Globodera rostochiensis</name>
    <name type="common">Golden nematode worm</name>
    <name type="synonym">Heterodera rostochiensis</name>
    <dbReference type="NCBI Taxonomy" id="31243"/>
    <lineage>
        <taxon>Eukaryota</taxon>
        <taxon>Metazoa</taxon>
        <taxon>Ecdysozoa</taxon>
        <taxon>Nematoda</taxon>
        <taxon>Chromadorea</taxon>
        <taxon>Rhabditida</taxon>
        <taxon>Tylenchina</taxon>
        <taxon>Tylenchomorpha</taxon>
        <taxon>Tylenchoidea</taxon>
        <taxon>Heteroderidae</taxon>
        <taxon>Heteroderinae</taxon>
        <taxon>Globodera</taxon>
    </lineage>
</organism>
<sequence length="365" mass="41960">MSSTNSSNGRRPSSVEFHSTSVNLWSRNPLTSLFRRSKRKEEKHRRVERDAEVNAKEDERKLFDKTRHRPKRSSSCDALSHGRLGTRFDVTADGAEMSSGTLQRDVIGRSTRRRKRSGGDRLQQQQQHNNNNQQDISLCSTDPAQSSSFSSLLHQRIFLCSRGASPLVPFFYQKSAKTKCSAADHFDSIEIEGKKQQQKASRSHQNISRLIRDESNYRRDHSLDSSKVPSCVVRAVPIVRIPFTSSASSSSTIGGTVPFPAMGRHHRHLYERREEFFHRRAQCQQNGAKMSWEQRAAEVEEWMQTQPISLRKLEQHERLRLMVAAPNKSQTLRVPYFAKVPMKKSRKNLKMHAIFNTEIDKDESI</sequence>
<feature type="region of interest" description="Disordered" evidence="1">
    <location>
        <begin position="1"/>
        <end position="53"/>
    </location>
</feature>
<feature type="region of interest" description="Disordered" evidence="1">
    <location>
        <begin position="61"/>
        <end position="80"/>
    </location>
</feature>
<reference evidence="3" key="1">
    <citation type="submission" date="2022-11" db="UniProtKB">
        <authorList>
            <consortium name="WormBaseParasite"/>
        </authorList>
    </citation>
    <scope>IDENTIFICATION</scope>
</reference>
<name>A0A914HSY1_GLORO</name>
<feature type="compositionally biased region" description="Polar residues" evidence="1">
    <location>
        <begin position="1"/>
        <end position="31"/>
    </location>
</feature>
<feature type="region of interest" description="Disordered" evidence="1">
    <location>
        <begin position="192"/>
        <end position="223"/>
    </location>
</feature>
<dbReference type="Proteomes" id="UP000887572">
    <property type="component" value="Unplaced"/>
</dbReference>
<feature type="compositionally biased region" description="Basic and acidic residues" evidence="1">
    <location>
        <begin position="210"/>
        <end position="223"/>
    </location>
</feature>